<dbReference type="Proteomes" id="UP000593567">
    <property type="component" value="Unassembled WGS sequence"/>
</dbReference>
<feature type="domain" description="Caspase family p20" evidence="1">
    <location>
        <begin position="141"/>
        <end position="221"/>
    </location>
</feature>
<dbReference type="EMBL" id="VXIV02001245">
    <property type="protein sequence ID" value="KAF6033754.1"/>
    <property type="molecule type" value="Genomic_DNA"/>
</dbReference>
<dbReference type="GO" id="GO:0004197">
    <property type="term" value="F:cysteine-type endopeptidase activity"/>
    <property type="evidence" value="ECO:0007669"/>
    <property type="project" value="InterPro"/>
</dbReference>
<comment type="caution">
    <text evidence="2">The sequence shown here is derived from an EMBL/GenBank/DDBJ whole genome shotgun (WGS) entry which is preliminary data.</text>
</comment>
<sequence>MLTKFGRSSALREVLLYMEENYDANKIRSFLQKHNKHRQNILHLAALSSSLKELYTELQEYLYYADVKTLIYPDVCGNTPIHYVAAKYDETILKVLKYSLNEYSLLDSAYTTSHTLFSLAAAIQQTIISSVNETEVSKALVEVKQDLSAEEMLSSIHQFSKSEEHESLAALVVFSHGKGGMIDGHDGVSKCSTQEVVNTFNSGQVTAIPKLLFLSCCRGDISAIYNRAPHSFESSNEFPWPENEIELLYKPTKRVLPDTEREEEWKRLTFQRLDLPADCYVCFTTLPDSRSKAGKFFKYFSDYLSQLTNSGPYQPTMSIDDILNNEGEPPIEVCSEYLHRLLLLESASPSVQRVELVDLLTDVAGVLREKFQSKQYFNLCYSVNRDSNQVFIDVLPSGS</sequence>
<gene>
    <name evidence="2" type="ORF">EB796_007936</name>
</gene>
<dbReference type="OrthoDB" id="6044770at2759"/>
<dbReference type="InterPro" id="IPR011600">
    <property type="entry name" value="Pept_C14_caspase"/>
</dbReference>
<dbReference type="AlphaFoldDB" id="A0A7J7K734"/>
<dbReference type="Pfam" id="PF00656">
    <property type="entry name" value="Peptidase_C14"/>
    <property type="match status" value="1"/>
</dbReference>
<keyword evidence="3" id="KW-1185">Reference proteome</keyword>
<dbReference type="GO" id="GO:0006508">
    <property type="term" value="P:proteolysis"/>
    <property type="evidence" value="ECO:0007669"/>
    <property type="project" value="InterPro"/>
</dbReference>
<dbReference type="Gene3D" id="3.40.50.1460">
    <property type="match status" value="1"/>
</dbReference>
<accession>A0A7J7K734</accession>
<dbReference type="InterPro" id="IPR029030">
    <property type="entry name" value="Caspase-like_dom_sf"/>
</dbReference>
<evidence type="ECO:0000259" key="1">
    <source>
        <dbReference type="PROSITE" id="PS50208"/>
    </source>
</evidence>
<organism evidence="2 3">
    <name type="scientific">Bugula neritina</name>
    <name type="common">Brown bryozoan</name>
    <name type="synonym">Sertularia neritina</name>
    <dbReference type="NCBI Taxonomy" id="10212"/>
    <lineage>
        <taxon>Eukaryota</taxon>
        <taxon>Metazoa</taxon>
        <taxon>Spiralia</taxon>
        <taxon>Lophotrochozoa</taxon>
        <taxon>Bryozoa</taxon>
        <taxon>Gymnolaemata</taxon>
        <taxon>Cheilostomatida</taxon>
        <taxon>Flustrina</taxon>
        <taxon>Buguloidea</taxon>
        <taxon>Bugulidae</taxon>
        <taxon>Bugula</taxon>
    </lineage>
</organism>
<name>A0A7J7K734_BUGNE</name>
<dbReference type="PROSITE" id="PS50208">
    <property type="entry name" value="CASPASE_P20"/>
    <property type="match status" value="1"/>
</dbReference>
<protein>
    <recommendedName>
        <fullName evidence="1">Caspase family p20 domain-containing protein</fullName>
    </recommendedName>
</protein>
<dbReference type="SUPFAM" id="SSF52129">
    <property type="entry name" value="Caspase-like"/>
    <property type="match status" value="1"/>
</dbReference>
<dbReference type="InterPro" id="IPR001309">
    <property type="entry name" value="Pept_C14_p20"/>
</dbReference>
<proteinExistence type="predicted"/>
<evidence type="ECO:0000313" key="2">
    <source>
        <dbReference type="EMBL" id="KAF6033754.1"/>
    </source>
</evidence>
<reference evidence="2" key="1">
    <citation type="submission" date="2020-06" db="EMBL/GenBank/DDBJ databases">
        <title>Draft genome of Bugula neritina, a colonial animal packing powerful symbionts and potential medicines.</title>
        <authorList>
            <person name="Rayko M."/>
        </authorList>
    </citation>
    <scope>NUCLEOTIDE SEQUENCE [LARGE SCALE GENOMIC DNA]</scope>
    <source>
        <strain evidence="2">Kwan_BN1</strain>
    </source>
</reference>
<evidence type="ECO:0000313" key="3">
    <source>
        <dbReference type="Proteomes" id="UP000593567"/>
    </source>
</evidence>